<keyword evidence="3" id="KW-1003">Cell membrane</keyword>
<keyword evidence="2" id="KW-0813">Transport</keyword>
<dbReference type="GO" id="GO:0016887">
    <property type="term" value="F:ATP hydrolysis activity"/>
    <property type="evidence" value="ECO:0007669"/>
    <property type="project" value="InterPro"/>
</dbReference>
<evidence type="ECO:0000256" key="4">
    <source>
        <dbReference type="ARBA" id="ARBA00022692"/>
    </source>
</evidence>
<dbReference type="InterPro" id="IPR011527">
    <property type="entry name" value="ABC1_TM_dom"/>
</dbReference>
<feature type="domain" description="ABC transporter" evidence="10">
    <location>
        <begin position="336"/>
        <end position="574"/>
    </location>
</feature>
<comment type="caution">
    <text evidence="12">The sequence shown here is derived from an EMBL/GenBank/DDBJ whole genome shotgun (WGS) entry which is preliminary data.</text>
</comment>
<keyword evidence="5" id="KW-0547">Nucleotide-binding</keyword>
<dbReference type="GO" id="GO:0005524">
    <property type="term" value="F:ATP binding"/>
    <property type="evidence" value="ECO:0007669"/>
    <property type="project" value="UniProtKB-KW"/>
</dbReference>
<evidence type="ECO:0000256" key="6">
    <source>
        <dbReference type="ARBA" id="ARBA00022840"/>
    </source>
</evidence>
<dbReference type="AlphaFoldDB" id="A0A1G2DXR2"/>
<evidence type="ECO:0000259" key="11">
    <source>
        <dbReference type="PROSITE" id="PS50929"/>
    </source>
</evidence>
<dbReference type="EMBL" id="MHLW01000004">
    <property type="protein sequence ID" value="OGZ18366.1"/>
    <property type="molecule type" value="Genomic_DNA"/>
</dbReference>
<dbReference type="FunFam" id="3.40.50.300:FF:000221">
    <property type="entry name" value="Multidrug ABC transporter ATP-binding protein"/>
    <property type="match status" value="1"/>
</dbReference>
<name>A0A1G2DXR2_9BACT</name>
<reference evidence="12 13" key="1">
    <citation type="journal article" date="2016" name="Nat. Commun.">
        <title>Thousands of microbial genomes shed light on interconnected biogeochemical processes in an aquifer system.</title>
        <authorList>
            <person name="Anantharaman K."/>
            <person name="Brown C.T."/>
            <person name="Hug L.A."/>
            <person name="Sharon I."/>
            <person name="Castelle C.J."/>
            <person name="Probst A.J."/>
            <person name="Thomas B.C."/>
            <person name="Singh A."/>
            <person name="Wilkins M.J."/>
            <person name="Karaoz U."/>
            <person name="Brodie E.L."/>
            <person name="Williams K.H."/>
            <person name="Hubbard S.S."/>
            <person name="Banfield J.F."/>
        </authorList>
    </citation>
    <scope>NUCLEOTIDE SEQUENCE [LARGE SCALE GENOMIC DNA]</scope>
</reference>
<dbReference type="PANTHER" id="PTHR24221">
    <property type="entry name" value="ATP-BINDING CASSETTE SUB-FAMILY B"/>
    <property type="match status" value="1"/>
</dbReference>
<dbReference type="Proteomes" id="UP000178893">
    <property type="component" value="Unassembled WGS sequence"/>
</dbReference>
<evidence type="ECO:0000256" key="3">
    <source>
        <dbReference type="ARBA" id="ARBA00022475"/>
    </source>
</evidence>
<evidence type="ECO:0000256" key="2">
    <source>
        <dbReference type="ARBA" id="ARBA00022448"/>
    </source>
</evidence>
<feature type="domain" description="ABC transmembrane type-1" evidence="11">
    <location>
        <begin position="1"/>
        <end position="297"/>
    </location>
</feature>
<dbReference type="GO" id="GO:0140359">
    <property type="term" value="F:ABC-type transporter activity"/>
    <property type="evidence" value="ECO:0007669"/>
    <property type="project" value="InterPro"/>
</dbReference>
<dbReference type="InterPro" id="IPR003593">
    <property type="entry name" value="AAA+_ATPase"/>
</dbReference>
<dbReference type="GO" id="GO:0034040">
    <property type="term" value="F:ATPase-coupled lipid transmembrane transporter activity"/>
    <property type="evidence" value="ECO:0007669"/>
    <property type="project" value="TreeGrafter"/>
</dbReference>
<dbReference type="InterPro" id="IPR027417">
    <property type="entry name" value="P-loop_NTPase"/>
</dbReference>
<dbReference type="PANTHER" id="PTHR24221:SF654">
    <property type="entry name" value="ATP-BINDING CASSETTE SUB-FAMILY B MEMBER 6"/>
    <property type="match status" value="1"/>
</dbReference>
<dbReference type="InterPro" id="IPR036640">
    <property type="entry name" value="ABC1_TM_sf"/>
</dbReference>
<keyword evidence="8 9" id="KW-0472">Membrane</keyword>
<feature type="transmembrane region" description="Helical" evidence="9">
    <location>
        <begin position="241"/>
        <end position="262"/>
    </location>
</feature>
<dbReference type="Gene3D" id="3.40.50.300">
    <property type="entry name" value="P-loop containing nucleotide triphosphate hydrolases"/>
    <property type="match status" value="1"/>
</dbReference>
<dbReference type="InterPro" id="IPR003439">
    <property type="entry name" value="ABC_transporter-like_ATP-bd"/>
</dbReference>
<dbReference type="PROSITE" id="PS50893">
    <property type="entry name" value="ABC_TRANSPORTER_2"/>
    <property type="match status" value="1"/>
</dbReference>
<evidence type="ECO:0000259" key="10">
    <source>
        <dbReference type="PROSITE" id="PS50893"/>
    </source>
</evidence>
<dbReference type="PROSITE" id="PS50929">
    <property type="entry name" value="ABC_TM1F"/>
    <property type="match status" value="1"/>
</dbReference>
<feature type="transmembrane region" description="Helical" evidence="9">
    <location>
        <begin position="126"/>
        <end position="147"/>
    </location>
</feature>
<keyword evidence="7 9" id="KW-1133">Transmembrane helix</keyword>
<accession>A0A1G2DXR2</accession>
<dbReference type="SUPFAM" id="SSF52540">
    <property type="entry name" value="P-loop containing nucleoside triphosphate hydrolases"/>
    <property type="match status" value="1"/>
</dbReference>
<dbReference type="InterPro" id="IPR039421">
    <property type="entry name" value="Type_1_exporter"/>
</dbReference>
<keyword evidence="4 9" id="KW-0812">Transmembrane</keyword>
<evidence type="ECO:0000256" key="1">
    <source>
        <dbReference type="ARBA" id="ARBA00004651"/>
    </source>
</evidence>
<evidence type="ECO:0000256" key="5">
    <source>
        <dbReference type="ARBA" id="ARBA00022741"/>
    </source>
</evidence>
<evidence type="ECO:0000256" key="7">
    <source>
        <dbReference type="ARBA" id="ARBA00022989"/>
    </source>
</evidence>
<evidence type="ECO:0000313" key="12">
    <source>
        <dbReference type="EMBL" id="OGZ18366.1"/>
    </source>
</evidence>
<keyword evidence="6" id="KW-0067">ATP-binding</keyword>
<evidence type="ECO:0000256" key="9">
    <source>
        <dbReference type="SAM" id="Phobius"/>
    </source>
</evidence>
<dbReference type="SUPFAM" id="SSF90123">
    <property type="entry name" value="ABC transporter transmembrane region"/>
    <property type="match status" value="1"/>
</dbReference>
<dbReference type="Gene3D" id="1.20.1560.10">
    <property type="entry name" value="ABC transporter type 1, transmembrane domain"/>
    <property type="match status" value="1"/>
</dbReference>
<feature type="transmembrane region" description="Helical" evidence="9">
    <location>
        <begin position="47"/>
        <end position="68"/>
    </location>
</feature>
<dbReference type="Pfam" id="PF00664">
    <property type="entry name" value="ABC_membrane"/>
    <property type="match status" value="1"/>
</dbReference>
<comment type="subcellular location">
    <subcellularLocation>
        <location evidence="1">Cell membrane</location>
        <topology evidence="1">Multi-pass membrane protein</topology>
    </subcellularLocation>
</comment>
<dbReference type="Pfam" id="PF00005">
    <property type="entry name" value="ABC_tran"/>
    <property type="match status" value="1"/>
</dbReference>
<dbReference type="SMART" id="SM00382">
    <property type="entry name" value="AAA"/>
    <property type="match status" value="1"/>
</dbReference>
<organism evidence="12 13">
    <name type="scientific">Candidatus Nealsonbacteria bacterium RBG_13_37_56</name>
    <dbReference type="NCBI Taxonomy" id="1801661"/>
    <lineage>
        <taxon>Bacteria</taxon>
        <taxon>Candidatus Nealsoniibacteriota</taxon>
    </lineage>
</organism>
<dbReference type="PROSITE" id="PS00211">
    <property type="entry name" value="ABC_TRANSPORTER_1"/>
    <property type="match status" value="1"/>
</dbReference>
<sequence>MALVATLFQTLSVASVLPFISLVMDQGALDQSKFLKTLFVFFDFSSIYSFTVFLGIILIGIIVISNFLSAFSTWFKIRFVWQKNHNLSLALLRKYLFLPYVYFLDKHSADLGKNILSEVEQLTGRLFMPLLSLITSGIMALIIFVLLLFVNLWVTLIAVFLFIFFYGAIFFYLRKNLKERGEKRIAENAGRFTSVSEALEGIKDIKVLGREKYFFERFSRYSMNFSRLHTWSSVVTNIPRYFMEVVAFGGVVALILALMAFGRKGGEIIPLVSFFVFAGYRLIPALQDIFYSFTNFQFNKAVLDRVYQDLHQEAIGYAGDFDRKELPEPLSFQKSISFNNLSFTYPNRKDFVLRDINFQVDKGASIGIVGPTGGGKTTLIDVILGLFTPSQGALEVDGIKIENENVRNWQRNIGYVPQQVYLSDNTIACNIAFGVSNDQIDMSQVKKVAKIANIHSFIEKELPLGYDTFVGERGVRLSGGQRQRISIARALYHNPDLLILDEATSSLDGTTEKAVLEAINNVAKLKTLIIVAHRLKTVEHCDTLYLLDKGRIVAQGSYKDLLENNPQFQDMAKGGINKNI</sequence>
<gene>
    <name evidence="12" type="ORF">A2V72_01115</name>
</gene>
<dbReference type="GO" id="GO:0005886">
    <property type="term" value="C:plasma membrane"/>
    <property type="evidence" value="ECO:0007669"/>
    <property type="project" value="UniProtKB-SubCell"/>
</dbReference>
<dbReference type="InterPro" id="IPR017871">
    <property type="entry name" value="ABC_transporter-like_CS"/>
</dbReference>
<evidence type="ECO:0000313" key="13">
    <source>
        <dbReference type="Proteomes" id="UP000178893"/>
    </source>
</evidence>
<feature type="transmembrane region" description="Helical" evidence="9">
    <location>
        <begin position="153"/>
        <end position="173"/>
    </location>
</feature>
<proteinExistence type="predicted"/>
<protein>
    <submittedName>
        <fullName evidence="12">ABC transporter</fullName>
    </submittedName>
</protein>
<evidence type="ECO:0000256" key="8">
    <source>
        <dbReference type="ARBA" id="ARBA00023136"/>
    </source>
</evidence>